<keyword evidence="4" id="KW-1185">Reference proteome</keyword>
<reference evidence="2 4" key="1">
    <citation type="submission" date="2020-02" db="EMBL/GenBank/DDBJ databases">
        <authorList>
            <person name="Ferguson B K."/>
        </authorList>
    </citation>
    <scope>NUCLEOTIDE SEQUENCE [LARGE SCALE GENOMIC DNA]</scope>
</reference>
<sequence length="98" mass="11027">MIWNAIILLNHPRCCLILKYGIAGERGYAISIAEKLVGFRFVVEPGSRNWKLPQSRTGRLQLPGSTTNLRPRSSTVLKSSASGRLRHKTRRTLLISIK</sequence>
<proteinExistence type="predicted"/>
<organism evidence="2 4">
    <name type="scientific">Nesidiocoris tenuis</name>
    <dbReference type="NCBI Taxonomy" id="355587"/>
    <lineage>
        <taxon>Eukaryota</taxon>
        <taxon>Metazoa</taxon>
        <taxon>Ecdysozoa</taxon>
        <taxon>Arthropoda</taxon>
        <taxon>Hexapoda</taxon>
        <taxon>Insecta</taxon>
        <taxon>Pterygota</taxon>
        <taxon>Neoptera</taxon>
        <taxon>Paraneoptera</taxon>
        <taxon>Hemiptera</taxon>
        <taxon>Heteroptera</taxon>
        <taxon>Panheteroptera</taxon>
        <taxon>Cimicomorpha</taxon>
        <taxon>Miridae</taxon>
        <taxon>Dicyphina</taxon>
        <taxon>Nesidiocoris</taxon>
    </lineage>
</organism>
<evidence type="ECO:0000313" key="2">
    <source>
        <dbReference type="EMBL" id="CAB0014688.1"/>
    </source>
</evidence>
<name>A0A6H5HDD4_9HEMI</name>
<gene>
    <name evidence="2" type="ORF">NTEN_LOCUS19100</name>
    <name evidence="3" type="ORF">NTEN_LOCUS19106</name>
</gene>
<dbReference type="AlphaFoldDB" id="A0A6H5HDD4"/>
<accession>A0A6H5HDD4</accession>
<dbReference type="EMBL" id="CADCXU010028204">
    <property type="protein sequence ID" value="CAB0014694.1"/>
    <property type="molecule type" value="Genomic_DNA"/>
</dbReference>
<evidence type="ECO:0000256" key="1">
    <source>
        <dbReference type="SAM" id="MobiDB-lite"/>
    </source>
</evidence>
<evidence type="ECO:0000313" key="3">
    <source>
        <dbReference type="EMBL" id="CAB0014694.1"/>
    </source>
</evidence>
<evidence type="ECO:0000313" key="4">
    <source>
        <dbReference type="Proteomes" id="UP000479000"/>
    </source>
</evidence>
<feature type="non-terminal residue" evidence="2">
    <location>
        <position position="98"/>
    </location>
</feature>
<feature type="region of interest" description="Disordered" evidence="1">
    <location>
        <begin position="54"/>
        <end position="73"/>
    </location>
</feature>
<protein>
    <submittedName>
        <fullName evidence="2">Uncharacterized protein</fullName>
    </submittedName>
</protein>
<dbReference type="Proteomes" id="UP000479000">
    <property type="component" value="Unassembled WGS sequence"/>
</dbReference>
<dbReference type="EMBL" id="CADCXU010028199">
    <property type="protein sequence ID" value="CAB0014688.1"/>
    <property type="molecule type" value="Genomic_DNA"/>
</dbReference>